<dbReference type="OrthoDB" id="645138at2"/>
<dbReference type="EMBL" id="SBKQ01000020">
    <property type="protein sequence ID" value="RXR27723.1"/>
    <property type="molecule type" value="Genomic_DNA"/>
</dbReference>
<proteinExistence type="predicted"/>
<evidence type="ECO:0000313" key="1">
    <source>
        <dbReference type="EMBL" id="RXR27723.1"/>
    </source>
</evidence>
<protein>
    <submittedName>
        <fullName evidence="1">Uncharacterized protein</fullName>
    </submittedName>
</protein>
<organism evidence="1 2">
    <name type="scientific">Flavobacterium piscinae</name>
    <dbReference type="NCBI Taxonomy" id="2506424"/>
    <lineage>
        <taxon>Bacteria</taxon>
        <taxon>Pseudomonadati</taxon>
        <taxon>Bacteroidota</taxon>
        <taxon>Flavobacteriia</taxon>
        <taxon>Flavobacteriales</taxon>
        <taxon>Flavobacteriaceae</taxon>
        <taxon>Flavobacterium</taxon>
    </lineage>
</organism>
<comment type="caution">
    <text evidence="1">The sequence shown here is derived from an EMBL/GenBank/DDBJ whole genome shotgun (WGS) entry which is preliminary data.</text>
</comment>
<reference evidence="2" key="1">
    <citation type="submission" date="2019-01" db="EMBL/GenBank/DDBJ databases">
        <title>Cytophagaceae bacterium strain CAR-16.</title>
        <authorList>
            <person name="Chen W.-M."/>
        </authorList>
    </citation>
    <scope>NUCLEOTIDE SEQUENCE [LARGE SCALE GENOMIC DNA]</scope>
    <source>
        <strain evidence="2">ICH-30</strain>
    </source>
</reference>
<accession>A0A4Q1KEV1</accession>
<sequence length="255" mass="29152">MAIVSAPFTITGTIGDLTFYVDQDKVNRVKTKGKPGITKEEFKNNPIFDPIRKHGKEFGQASKKSRIFRFLANRFFMRAKDVSTAGRANKLLFEILEEDLLNERGARTVENGLNTSEGVNLLVGFEGNKTKPLNKTLKKNGKWEAKTETFHLTNLSLLKDIEWPETASKVHLAVAQSNWDYIKDTFETAYSEEVVYDKEDKTIDITLKPEKLIGEKLVLLFVFIGFSENYKKKIRPLKRSFNSVTIFKILKHNPS</sequence>
<keyword evidence="2" id="KW-1185">Reference proteome</keyword>
<name>A0A4Q1KEV1_9FLAO</name>
<dbReference type="RefSeq" id="WP_129465622.1">
    <property type="nucleotide sequence ID" value="NZ_SBKQ01000020.1"/>
</dbReference>
<gene>
    <name evidence="1" type="ORF">EQG68_14565</name>
</gene>
<dbReference type="Proteomes" id="UP000289734">
    <property type="component" value="Unassembled WGS sequence"/>
</dbReference>
<dbReference type="AlphaFoldDB" id="A0A4Q1KEV1"/>
<evidence type="ECO:0000313" key="2">
    <source>
        <dbReference type="Proteomes" id="UP000289734"/>
    </source>
</evidence>